<proteinExistence type="predicted"/>
<comment type="caution">
    <text evidence="2">The sequence shown here is derived from an EMBL/GenBank/DDBJ whole genome shotgun (WGS) entry which is preliminary data.</text>
</comment>
<sequence>MTMSSPATAPGVDSPKLRDDTTRFLCGAAHRDEQFADAAIREYLVEKTRSIPQSPGVNTGAVLREAVAGRMRRKLRDAVLLLLTLVLLLTASVAALGPWLLIAVPLAAASAGFRIRPVVRQLATPTGRAPIIVGAIGGLLALAVVTFKAGSEFEGSSRYGSYPSYPSYESSSDDAEIVVAFIAVALIFGVLLADRIIVWLLLTKSFRRNRFRTSPGEELWQNEWKFRQLGHQIYADALARYPVEEREQPPDDEGKARVTVYRDYRPFVGAGRMFEPWSMALPLKPAHDDDGEPATMLGFTLPEIYEHVTNDLLKTGRSASLSPGHRLRDLTTSDRVVVSAVELIDHLGDAETAIVLPDKDKAPVRTADKSVVDDLVTRPREWMRYFRAFQVETWDRDVVISAHLTFGLDDELLYVEWTPSVLYPIDAKHREIDTWSPHSLRPLGEAVADLLRFPATLPRRFASAVMWMAPMDQPAGTFLPDKYGAMVSLRELVAEDNVDNYFQLTDVERYIKVLESRLLRTIGEFLESKGISVTEFMEQASQVTTNNVHITGPVISSNIATVGKARTGNVKVVKGRKS</sequence>
<reference evidence="3" key="1">
    <citation type="journal article" date="2019" name="Int. J. Syst. Evol. Microbiol.">
        <title>The Global Catalogue of Microorganisms (GCM) 10K type strain sequencing project: providing services to taxonomists for standard genome sequencing and annotation.</title>
        <authorList>
            <consortium name="The Broad Institute Genomics Platform"/>
            <consortium name="The Broad Institute Genome Sequencing Center for Infectious Disease"/>
            <person name="Wu L."/>
            <person name="Ma J."/>
        </authorList>
    </citation>
    <scope>NUCLEOTIDE SEQUENCE [LARGE SCALE GENOMIC DNA]</scope>
    <source>
        <strain evidence="3">JCM 3296</strain>
    </source>
</reference>
<feature type="transmembrane region" description="Helical" evidence="1">
    <location>
        <begin position="177"/>
        <end position="202"/>
    </location>
</feature>
<keyword evidence="1" id="KW-1133">Transmembrane helix</keyword>
<organism evidence="2 3">
    <name type="scientific">Lentzea flava</name>
    <dbReference type="NCBI Taxonomy" id="103732"/>
    <lineage>
        <taxon>Bacteria</taxon>
        <taxon>Bacillati</taxon>
        <taxon>Actinomycetota</taxon>
        <taxon>Actinomycetes</taxon>
        <taxon>Pseudonocardiales</taxon>
        <taxon>Pseudonocardiaceae</taxon>
        <taxon>Lentzea</taxon>
    </lineage>
</organism>
<evidence type="ECO:0000313" key="2">
    <source>
        <dbReference type="EMBL" id="GGU28997.1"/>
    </source>
</evidence>
<name>A0ABQ2UGQ4_9PSEU</name>
<keyword evidence="3" id="KW-1185">Reference proteome</keyword>
<feature type="transmembrane region" description="Helical" evidence="1">
    <location>
        <begin position="78"/>
        <end position="96"/>
    </location>
</feature>
<evidence type="ECO:0000256" key="1">
    <source>
        <dbReference type="SAM" id="Phobius"/>
    </source>
</evidence>
<accession>A0ABQ2UGQ4</accession>
<dbReference type="EMBL" id="BMRE01000006">
    <property type="protein sequence ID" value="GGU28997.1"/>
    <property type="molecule type" value="Genomic_DNA"/>
</dbReference>
<keyword evidence="1" id="KW-0472">Membrane</keyword>
<evidence type="ECO:0000313" key="3">
    <source>
        <dbReference type="Proteomes" id="UP000649573"/>
    </source>
</evidence>
<protein>
    <submittedName>
        <fullName evidence="2">Uncharacterized protein</fullName>
    </submittedName>
</protein>
<gene>
    <name evidence="2" type="ORF">GCM10010178_21400</name>
</gene>
<keyword evidence="1" id="KW-0812">Transmembrane</keyword>
<feature type="transmembrane region" description="Helical" evidence="1">
    <location>
        <begin position="131"/>
        <end position="150"/>
    </location>
</feature>
<dbReference type="Proteomes" id="UP000649573">
    <property type="component" value="Unassembled WGS sequence"/>
</dbReference>